<feature type="domain" description="NlpC/P60" evidence="5">
    <location>
        <begin position="97"/>
        <end position="216"/>
    </location>
</feature>
<dbReference type="Proteomes" id="UP001168694">
    <property type="component" value="Unassembled WGS sequence"/>
</dbReference>
<reference evidence="6" key="1">
    <citation type="submission" date="2023-06" db="EMBL/GenBank/DDBJ databases">
        <title>Draft Genome Sequences of Representative Paenibacillus Polymyxa, Bacillus cereus, Fictibacillus sp., and Brevibacillus agri Strains Isolated from Amazonian Dark Earth.</title>
        <authorList>
            <person name="Pellegrinetti T.A."/>
            <person name="Cunha I.C.M."/>
            <person name="Chaves M.G."/>
            <person name="Freitas A.S."/>
            <person name="Silva A.V.R."/>
            <person name="Tsai S.M."/>
            <person name="Mendes L.W."/>
        </authorList>
    </citation>
    <scope>NUCLEOTIDE SEQUENCE</scope>
    <source>
        <strain evidence="6">CENA-BCM004</strain>
    </source>
</reference>
<evidence type="ECO:0000256" key="3">
    <source>
        <dbReference type="ARBA" id="ARBA00022801"/>
    </source>
</evidence>
<dbReference type="Gene3D" id="3.90.1720.10">
    <property type="entry name" value="endopeptidase domain like (from Nostoc punctiforme)"/>
    <property type="match status" value="1"/>
</dbReference>
<keyword evidence="4" id="KW-0788">Thiol protease</keyword>
<dbReference type="Pfam" id="PF00877">
    <property type="entry name" value="NLPC_P60"/>
    <property type="match status" value="1"/>
</dbReference>
<evidence type="ECO:0000313" key="6">
    <source>
        <dbReference type="EMBL" id="MDN4073179.1"/>
    </source>
</evidence>
<sequence length="216" mass="23010">MKRLLMGLGIAGILTANPVVGQAALGDHTLKYGMTHTEVKDLQAKLKTKGYFTYSTTTTYFGTYTLNAVKSFQKAKGLTADGVAGPSTFKALGIYPSYSKSQLVSTAKSYLGAPYVWGGTTPSGFDCSGYVDYVFKKSAGITLPRTVADIYKEGTKVTALSAGDLVFFQTYQSGASHVGIYIGNNQFISATSSQGVSIASMSNTYWAPKYLGAKRI</sequence>
<dbReference type="PANTHER" id="PTHR47053:SF1">
    <property type="entry name" value="MUREIN DD-ENDOPEPTIDASE MEPH-RELATED"/>
    <property type="match status" value="1"/>
</dbReference>
<dbReference type="InterPro" id="IPR036366">
    <property type="entry name" value="PGBDSf"/>
</dbReference>
<accession>A0ABT8E5L7</accession>
<proteinExistence type="inferred from homology"/>
<gene>
    <name evidence="6" type="ORF">QYF49_09185</name>
</gene>
<evidence type="ECO:0000256" key="4">
    <source>
        <dbReference type="ARBA" id="ARBA00022807"/>
    </source>
</evidence>
<keyword evidence="3" id="KW-0378">Hydrolase</keyword>
<dbReference type="InterPro" id="IPR038765">
    <property type="entry name" value="Papain-like_cys_pep_sf"/>
</dbReference>
<dbReference type="SUPFAM" id="SSF54001">
    <property type="entry name" value="Cysteine proteinases"/>
    <property type="match status" value="1"/>
</dbReference>
<dbReference type="InterPro" id="IPR036365">
    <property type="entry name" value="PGBD-like_sf"/>
</dbReference>
<dbReference type="Pfam" id="PF01471">
    <property type="entry name" value="PG_binding_1"/>
    <property type="match status" value="1"/>
</dbReference>
<comment type="similarity">
    <text evidence="1">Belongs to the peptidase C40 family.</text>
</comment>
<dbReference type="SUPFAM" id="SSF47090">
    <property type="entry name" value="PGBD-like"/>
    <property type="match status" value="1"/>
</dbReference>
<dbReference type="InterPro" id="IPR002477">
    <property type="entry name" value="Peptidoglycan-bd-like"/>
</dbReference>
<dbReference type="InterPro" id="IPR051202">
    <property type="entry name" value="Peptidase_C40"/>
</dbReference>
<organism evidence="6 7">
    <name type="scientific">Fictibacillus terranigra</name>
    <dbReference type="NCBI Taxonomy" id="3058424"/>
    <lineage>
        <taxon>Bacteria</taxon>
        <taxon>Bacillati</taxon>
        <taxon>Bacillota</taxon>
        <taxon>Bacilli</taxon>
        <taxon>Bacillales</taxon>
        <taxon>Fictibacillaceae</taxon>
        <taxon>Fictibacillus</taxon>
    </lineage>
</organism>
<dbReference type="InterPro" id="IPR000064">
    <property type="entry name" value="NLP_P60_dom"/>
</dbReference>
<evidence type="ECO:0000313" key="7">
    <source>
        <dbReference type="Proteomes" id="UP001168694"/>
    </source>
</evidence>
<dbReference type="Gene3D" id="1.10.101.10">
    <property type="entry name" value="PGBD-like superfamily/PGBD"/>
    <property type="match status" value="1"/>
</dbReference>
<protein>
    <submittedName>
        <fullName evidence="6">NlpC/P60 family protein</fullName>
    </submittedName>
</protein>
<dbReference type="RefSeq" id="WP_290399322.1">
    <property type="nucleotide sequence ID" value="NZ_JAUHLN010000002.1"/>
</dbReference>
<dbReference type="PANTHER" id="PTHR47053">
    <property type="entry name" value="MUREIN DD-ENDOPEPTIDASE MEPH-RELATED"/>
    <property type="match status" value="1"/>
</dbReference>
<evidence type="ECO:0000256" key="1">
    <source>
        <dbReference type="ARBA" id="ARBA00007074"/>
    </source>
</evidence>
<name>A0ABT8E5L7_9BACL</name>
<keyword evidence="2" id="KW-0645">Protease</keyword>
<keyword evidence="7" id="KW-1185">Reference proteome</keyword>
<evidence type="ECO:0000256" key="2">
    <source>
        <dbReference type="ARBA" id="ARBA00022670"/>
    </source>
</evidence>
<comment type="caution">
    <text evidence="6">The sequence shown here is derived from an EMBL/GenBank/DDBJ whole genome shotgun (WGS) entry which is preliminary data.</text>
</comment>
<dbReference type="EMBL" id="JAUHLN010000002">
    <property type="protein sequence ID" value="MDN4073179.1"/>
    <property type="molecule type" value="Genomic_DNA"/>
</dbReference>
<evidence type="ECO:0000259" key="5">
    <source>
        <dbReference type="PROSITE" id="PS51935"/>
    </source>
</evidence>
<dbReference type="PROSITE" id="PS51935">
    <property type="entry name" value="NLPC_P60"/>
    <property type="match status" value="1"/>
</dbReference>